<dbReference type="InterPro" id="IPR021764">
    <property type="entry name" value="Enterochelin_esterase_N"/>
</dbReference>
<keyword evidence="6" id="KW-0614">Plasmid</keyword>
<comment type="similarity">
    <text evidence="4">Belongs to the Fes family.</text>
</comment>
<keyword evidence="3" id="KW-0378">Hydrolase</keyword>
<dbReference type="RefSeq" id="WP_031942347.1">
    <property type="nucleotide sequence ID" value="NC_024956.1"/>
</dbReference>
<evidence type="ECO:0000256" key="2">
    <source>
        <dbReference type="ARBA" id="ARBA00022490"/>
    </source>
</evidence>
<dbReference type="InterPro" id="IPR014756">
    <property type="entry name" value="Ig_E-set"/>
</dbReference>
<feature type="domain" description="Enterochelin esterase N-terminal" evidence="5">
    <location>
        <begin position="52"/>
        <end position="166"/>
    </location>
</feature>
<dbReference type="GO" id="GO:0008849">
    <property type="term" value="F:enterochelin esterase activity"/>
    <property type="evidence" value="ECO:0007669"/>
    <property type="project" value="InterPro"/>
</dbReference>
<dbReference type="PANTHER" id="PTHR48098">
    <property type="entry name" value="ENTEROCHELIN ESTERASE-RELATED"/>
    <property type="match status" value="1"/>
</dbReference>
<dbReference type="Gene3D" id="3.40.50.1820">
    <property type="entry name" value="alpha/beta hydrolase"/>
    <property type="match status" value="1"/>
</dbReference>
<accession>A0A023UJ52</accession>
<evidence type="ECO:0000256" key="1">
    <source>
        <dbReference type="ARBA" id="ARBA00004496"/>
    </source>
</evidence>
<evidence type="ECO:0000256" key="3">
    <source>
        <dbReference type="ARBA" id="ARBA00022801"/>
    </source>
</evidence>
<dbReference type="AlphaFoldDB" id="A0A023UJ52"/>
<dbReference type="Gene3D" id="2.60.40.10">
    <property type="entry name" value="Immunoglobulins"/>
    <property type="match status" value="1"/>
</dbReference>
<dbReference type="InterPro" id="IPR029058">
    <property type="entry name" value="AB_hydrolase_fold"/>
</dbReference>
<dbReference type="InterPro" id="IPR000801">
    <property type="entry name" value="Esterase-like"/>
</dbReference>
<geneLocation type="plasmid" evidence="6">
    <name>pDM0133</name>
</geneLocation>
<dbReference type="PANTHER" id="PTHR48098:SF3">
    <property type="entry name" value="IRON(III) ENTEROBACTIN ESTERASE"/>
    <property type="match status" value="1"/>
</dbReference>
<name>A0A023UJ52_ECOLX</name>
<evidence type="ECO:0000259" key="5">
    <source>
        <dbReference type="Pfam" id="PF11806"/>
    </source>
</evidence>
<protein>
    <submittedName>
        <fullName evidence="6">Esterase family protein</fullName>
    </submittedName>
</protein>
<dbReference type="InterPro" id="IPR013783">
    <property type="entry name" value="Ig-like_fold"/>
</dbReference>
<dbReference type="Pfam" id="PF00756">
    <property type="entry name" value="Esterase"/>
    <property type="match status" value="1"/>
</dbReference>
<evidence type="ECO:0000313" key="6">
    <source>
        <dbReference type="EMBL" id="AHY02854.1"/>
    </source>
</evidence>
<organism evidence="6">
    <name type="scientific">Escherichia coli</name>
    <dbReference type="NCBI Taxonomy" id="562"/>
    <lineage>
        <taxon>Bacteria</taxon>
        <taxon>Pseudomonadati</taxon>
        <taxon>Pseudomonadota</taxon>
        <taxon>Gammaproteobacteria</taxon>
        <taxon>Enterobacterales</taxon>
        <taxon>Enterobacteriaceae</taxon>
        <taxon>Escherichia</taxon>
    </lineage>
</organism>
<proteinExistence type="inferred from homology"/>
<keyword evidence="2" id="KW-0963">Cytoplasm</keyword>
<dbReference type="Pfam" id="PF11806">
    <property type="entry name" value="Enterochelin_N"/>
    <property type="match status" value="1"/>
</dbReference>
<comment type="subcellular location">
    <subcellularLocation>
        <location evidence="1">Cytoplasm</location>
    </subcellularLocation>
</comment>
<dbReference type="SUPFAM" id="SSF81296">
    <property type="entry name" value="E set domains"/>
    <property type="match status" value="1"/>
</dbReference>
<dbReference type="GO" id="GO:0005506">
    <property type="term" value="F:iron ion binding"/>
    <property type="evidence" value="ECO:0007669"/>
    <property type="project" value="InterPro"/>
</dbReference>
<dbReference type="GO" id="GO:0006826">
    <property type="term" value="P:iron ion transport"/>
    <property type="evidence" value="ECO:0007669"/>
    <property type="project" value="InterPro"/>
</dbReference>
<reference evidence="6" key="1">
    <citation type="journal article" date="2014" name="Plasmid">
        <title>Effect of growth rate and selection pressure on rates of transfer of an antibiotic resistance plasmid between E. coli strains.</title>
        <authorList>
            <person name="Schuurmans J.M."/>
            <person name="van Hijum S.A."/>
            <person name="Piet J.R."/>
            <person name="Handel N."/>
            <person name="Smelt J."/>
            <person name="Brul S."/>
            <person name="Ter Kuile B.H."/>
        </authorList>
    </citation>
    <scope>NUCLEOTIDE SEQUENCE</scope>
    <source>
        <strain evidence="6">K-12</strain>
        <plasmid evidence="6">pDM0133</plasmid>
    </source>
</reference>
<sequence length="409" mass="44679">MLNMQQHPSAIASLRNQLAAGHIANLTDFWREAESLNVPLVTPVEGAEDEREVTFLWRARHPLQGVYLRLNRVTDKEHVEKGMMSALPETDIWTLTLRLPASYCGSYSLLEIPPGTTAETIALSGGRFATLAGKADPLNKMPEINVRGNAKESVLTLDKAPALSEWNGGFHTGQLLTSMRIIAGKSRQVRLYIPDVDISQPLGLVVLPDGETWFDHLGVCAAIDAAINNGRIVPVAVLGIDNINEHERTEILGGRSKLIKDIAGHLLPMIRAEQPQRQWADRSRTVLAGQSLGGISALMGARYAPETFGLVLSHSPSMWWTPERTSRPGLFSETDTSWMSEHLLSAPPQGVRISLCVGSLEGSTVPHVQQLHQRLITAGVESHCAIYTGGHDYAWWRGALIDGIGLLQG</sequence>
<dbReference type="GO" id="GO:0005737">
    <property type="term" value="C:cytoplasm"/>
    <property type="evidence" value="ECO:0007669"/>
    <property type="project" value="UniProtKB-SubCell"/>
</dbReference>
<dbReference type="InterPro" id="IPR050583">
    <property type="entry name" value="Mycobacterial_A85_antigen"/>
</dbReference>
<dbReference type="SUPFAM" id="SSF53474">
    <property type="entry name" value="alpha/beta-Hydrolases"/>
    <property type="match status" value="1"/>
</dbReference>
<evidence type="ECO:0000256" key="4">
    <source>
        <dbReference type="ARBA" id="ARBA00024201"/>
    </source>
</evidence>
<dbReference type="EMBL" id="KJ170699">
    <property type="protein sequence ID" value="AHY02854.1"/>
    <property type="molecule type" value="Genomic_DNA"/>
</dbReference>